<evidence type="ECO:0008006" key="2">
    <source>
        <dbReference type="Google" id="ProtNLM"/>
    </source>
</evidence>
<proteinExistence type="predicted"/>
<sequence>MQDNFLIEFDGFEFKSETQYNLYILKKHLIRLTNSEKKAIALIKKYKKNLWGEKGLAWALGEKDFEFFCLYYLQDTFVPKENNAARTLSESHFELWETVEDMFIDDAFDKLEVIAPRGWAKTTVLDFALAMWLHCYRKSIFTLVCGRTEGDAEEFLAQVKQNFEENKYIIASFGKLVDPKNFTVNKLELELSNKTKVQAISSTTSMRGKKYNGVRPTCIIADDYQGKADIITQEARDKKYKTWEEDSKFAGDKAVFRKGKKIKMATKFIVLGTILHSDCFMSRLLKKNEYHHISHRVCDFNVDDFFNSGLWLEFKNLYFNRKASDPVSDATEFYYQHEKEMQYETIWPDKFDCLTTAIDYFENPIAFKQELQNDAKNIGEKWFKSARTEKRKDIETHNFLKTMLCMDPASGGGAKNDYTAFLVGSLADNGFKYSRYGELAKINARKNFDKYIDKAIDLLKEYIDITHIYIEKNTFNGADANQLEKRINEDPELKYRNITIINEHQKKNKDDKIATIVSDVNGGRIIFAEEDEEFVEQILEFMGQDYTAHDDAPDIVSEFANRIDLIKVLRRVEFLDRRLLGI</sequence>
<reference evidence="1" key="1">
    <citation type="journal article" date="2018" name="Genome Biol.">
        <title>SKESA: strategic k-mer extension for scrupulous assemblies.</title>
        <authorList>
            <person name="Souvorov A."/>
            <person name="Agarwala R."/>
            <person name="Lipman D.J."/>
        </authorList>
    </citation>
    <scope>NUCLEOTIDE SEQUENCE</scope>
    <source>
        <strain evidence="1">C8</strain>
    </source>
</reference>
<accession>A0A8H9UY23</accession>
<reference evidence="1" key="2">
    <citation type="submission" date="2020-07" db="EMBL/GenBank/DDBJ databases">
        <authorList>
            <consortium name="NCBI Pathogen Detection Project"/>
        </authorList>
    </citation>
    <scope>NUCLEOTIDE SEQUENCE</scope>
    <source>
        <strain evidence="1">C8</strain>
    </source>
</reference>
<name>A0A8H9UY23_CLOPF</name>
<protein>
    <recommendedName>
        <fullName evidence="2">Terminase</fullName>
    </recommendedName>
</protein>
<organism evidence="1">
    <name type="scientific">Clostridium perfringens</name>
    <dbReference type="NCBI Taxonomy" id="1502"/>
    <lineage>
        <taxon>Bacteria</taxon>
        <taxon>Bacillati</taxon>
        <taxon>Bacillota</taxon>
        <taxon>Clostridia</taxon>
        <taxon>Eubacteriales</taxon>
        <taxon>Clostridiaceae</taxon>
        <taxon>Clostridium</taxon>
    </lineage>
</organism>
<dbReference type="Gene3D" id="3.30.420.240">
    <property type="match status" value="1"/>
</dbReference>
<dbReference type="EMBL" id="DACTCB010000022">
    <property type="protein sequence ID" value="HAT4309062.1"/>
    <property type="molecule type" value="Genomic_DNA"/>
</dbReference>
<evidence type="ECO:0000313" key="1">
    <source>
        <dbReference type="EMBL" id="HAT4309062.1"/>
    </source>
</evidence>
<dbReference type="InterPro" id="IPR027417">
    <property type="entry name" value="P-loop_NTPase"/>
</dbReference>
<dbReference type="AlphaFoldDB" id="A0A8H9UY23"/>
<gene>
    <name evidence="1" type="ORF">I9080_002906</name>
</gene>
<dbReference type="Proteomes" id="UP000859547">
    <property type="component" value="Unassembled WGS sequence"/>
</dbReference>
<dbReference type="Gene3D" id="3.40.50.300">
    <property type="entry name" value="P-loop containing nucleotide triphosphate hydrolases"/>
    <property type="match status" value="1"/>
</dbReference>
<comment type="caution">
    <text evidence="1">The sequence shown here is derived from an EMBL/GenBank/DDBJ whole genome shotgun (WGS) entry which is preliminary data.</text>
</comment>